<evidence type="ECO:0000313" key="5">
    <source>
        <dbReference type="Proteomes" id="UP000292003"/>
    </source>
</evidence>
<keyword evidence="5" id="KW-1185">Reference proteome</keyword>
<dbReference type="InterPro" id="IPR056411">
    <property type="entry name" value="CysS_C"/>
</dbReference>
<evidence type="ECO:0000259" key="2">
    <source>
        <dbReference type="Pfam" id="PF23493"/>
    </source>
</evidence>
<feature type="transmembrane region" description="Helical" evidence="1">
    <location>
        <begin position="12"/>
        <end position="34"/>
    </location>
</feature>
<dbReference type="InterPro" id="IPR057798">
    <property type="entry name" value="PH_YqeB"/>
</dbReference>
<evidence type="ECO:0000259" key="3">
    <source>
        <dbReference type="Pfam" id="PF23494"/>
    </source>
</evidence>
<dbReference type="Pfam" id="PF23493">
    <property type="entry name" value="CysS_C"/>
    <property type="match status" value="1"/>
</dbReference>
<feature type="transmembrane region" description="Helical" evidence="1">
    <location>
        <begin position="64"/>
        <end position="85"/>
    </location>
</feature>
<reference evidence="4 5" key="1">
    <citation type="submission" date="2019-02" db="EMBL/GenBank/DDBJ databases">
        <title>Draft genome sequence of Amycolatopsis sp. 8-3EHSu isolated from roots of Suaeda maritima.</title>
        <authorList>
            <person name="Duangmal K."/>
            <person name="Chantavorakit T."/>
        </authorList>
    </citation>
    <scope>NUCLEOTIDE SEQUENCE [LARGE SCALE GENOMIC DNA]</scope>
    <source>
        <strain evidence="4 5">8-3EHSu</strain>
    </source>
</reference>
<organism evidence="4 5">
    <name type="scientific">Amycolatopsis suaedae</name>
    <dbReference type="NCBI Taxonomy" id="2510978"/>
    <lineage>
        <taxon>Bacteria</taxon>
        <taxon>Bacillati</taxon>
        <taxon>Actinomycetota</taxon>
        <taxon>Actinomycetes</taxon>
        <taxon>Pseudonocardiales</taxon>
        <taxon>Pseudonocardiaceae</taxon>
        <taxon>Amycolatopsis</taxon>
    </lineage>
</organism>
<protein>
    <recommendedName>
        <fullName evidence="6">DUF308 domain-containing protein</fullName>
    </recommendedName>
</protein>
<keyword evidence="1" id="KW-0812">Transmembrane</keyword>
<feature type="domain" description="YqeB PH" evidence="3">
    <location>
        <begin position="8"/>
        <end position="158"/>
    </location>
</feature>
<accession>A0A4V2ELU2</accession>
<evidence type="ECO:0008006" key="6">
    <source>
        <dbReference type="Google" id="ProtNLM"/>
    </source>
</evidence>
<keyword evidence="1" id="KW-0472">Membrane</keyword>
<dbReference type="OrthoDB" id="5145029at2"/>
<evidence type="ECO:0000256" key="1">
    <source>
        <dbReference type="SAM" id="Phobius"/>
    </source>
</evidence>
<dbReference type="EMBL" id="SFCC01000008">
    <property type="protein sequence ID" value="RZQ62755.1"/>
    <property type="molecule type" value="Genomic_DNA"/>
</dbReference>
<gene>
    <name evidence="4" type="ORF">EWH70_17550</name>
</gene>
<dbReference type="Proteomes" id="UP000292003">
    <property type="component" value="Unassembled WGS sequence"/>
</dbReference>
<dbReference type="RefSeq" id="WP_130476493.1">
    <property type="nucleotide sequence ID" value="NZ_SFCC01000008.1"/>
</dbReference>
<evidence type="ECO:0000313" key="4">
    <source>
        <dbReference type="EMBL" id="RZQ62755.1"/>
    </source>
</evidence>
<feature type="domain" description="Cysteinyl-tRNA ligase anticodon binding" evidence="2">
    <location>
        <begin position="174"/>
        <end position="224"/>
    </location>
</feature>
<comment type="caution">
    <text evidence="4">The sequence shown here is derived from an EMBL/GenBank/DDBJ whole genome shotgun (WGS) entry which is preliminary data.</text>
</comment>
<sequence length="228" mass="24700">MGSSDNDTITDPAWLAVTLWTGGPIAGAGILWGLTRLAGWITSLEWFPFQGPFKLVASIPEPGLTLGSLGLGVLIGLGVALLAAADRPTFTVTPDAVVVHRGGREKGSFPRAEIGALYLDKRKLVLLDTNGGELARESSDIPAARLRELFTGNDLPWREADPHAGEYHLWVEDTPELSGRANALLKARRTALDKLETDEANAVRAELAKLGVVVRDEKKRQYWRQVAT</sequence>
<dbReference type="Pfam" id="PF23494">
    <property type="entry name" value="bPH_10"/>
    <property type="match status" value="1"/>
</dbReference>
<keyword evidence="1" id="KW-1133">Transmembrane helix</keyword>
<dbReference type="AlphaFoldDB" id="A0A4V2ELU2"/>
<name>A0A4V2ELU2_9PSEU</name>
<proteinExistence type="predicted"/>